<evidence type="ECO:0000313" key="2">
    <source>
        <dbReference type="EMBL" id="SSA43161.1"/>
    </source>
</evidence>
<sequence>MSDDDGAQRLRRPSWRDPRLGVGVLLVAASVALGSWAVARADRTTDVLLAVEALTPGDRLADAELRPHAVRPDGLAGAYVAAAEDLPDDAVVTRVVGAGELVPAAAVGRSAEVELRPVVVGLPGAAPSGVVKGAAVDLWVTPPAATGPQEEGEPEPPRLLAEALLVSDLLEADSLFVGAGGSAVQVLVPQAELPGVLGAQSGEGQIVVVPVPGGGP</sequence>
<proteinExistence type="predicted"/>
<keyword evidence="1" id="KW-0812">Transmembrane</keyword>
<keyword evidence="1" id="KW-0472">Membrane</keyword>
<accession>A0A2Y9AF65</accession>
<name>A0A2Y9AF65_9MICO</name>
<dbReference type="EMBL" id="UETB01000007">
    <property type="protein sequence ID" value="SSA43161.1"/>
    <property type="molecule type" value="Genomic_DNA"/>
</dbReference>
<dbReference type="RefSeq" id="WP_110852651.1">
    <property type="nucleotide sequence ID" value="NZ_QKLZ01000007.1"/>
</dbReference>
<reference evidence="2 3" key="1">
    <citation type="submission" date="2016-10" db="EMBL/GenBank/DDBJ databases">
        <authorList>
            <person name="Cai Z."/>
        </authorList>
    </citation>
    <scope>NUCLEOTIDE SEQUENCE [LARGE SCALE GENOMIC DNA]</scope>
    <source>
        <strain evidence="2 3">CGMCC 1.10826</strain>
    </source>
</reference>
<evidence type="ECO:0000256" key="1">
    <source>
        <dbReference type="SAM" id="Phobius"/>
    </source>
</evidence>
<keyword evidence="1" id="KW-1133">Transmembrane helix</keyword>
<organism evidence="2 3">
    <name type="scientific">Georgenia satyanarayanai</name>
    <dbReference type="NCBI Taxonomy" id="860221"/>
    <lineage>
        <taxon>Bacteria</taxon>
        <taxon>Bacillati</taxon>
        <taxon>Actinomycetota</taxon>
        <taxon>Actinomycetes</taxon>
        <taxon>Micrococcales</taxon>
        <taxon>Bogoriellaceae</taxon>
        <taxon>Georgenia</taxon>
    </lineage>
</organism>
<keyword evidence="3" id="KW-1185">Reference proteome</keyword>
<gene>
    <name evidence="2" type="ORF">SAMN05216184_10759</name>
</gene>
<dbReference type="OrthoDB" id="5192391at2"/>
<feature type="transmembrane region" description="Helical" evidence="1">
    <location>
        <begin position="20"/>
        <end position="39"/>
    </location>
</feature>
<evidence type="ECO:0008006" key="4">
    <source>
        <dbReference type="Google" id="ProtNLM"/>
    </source>
</evidence>
<dbReference type="Proteomes" id="UP000250222">
    <property type="component" value="Unassembled WGS sequence"/>
</dbReference>
<protein>
    <recommendedName>
        <fullName evidence="4">SAF domain-containing protein</fullName>
    </recommendedName>
</protein>
<evidence type="ECO:0000313" key="3">
    <source>
        <dbReference type="Proteomes" id="UP000250222"/>
    </source>
</evidence>
<dbReference type="AlphaFoldDB" id="A0A2Y9AF65"/>